<dbReference type="Proteomes" id="UP000800235">
    <property type="component" value="Unassembled WGS sequence"/>
</dbReference>
<keyword evidence="5 9" id="KW-1133">Transmembrane helix</keyword>
<proteinExistence type="predicted"/>
<dbReference type="OrthoDB" id="1368at2759"/>
<accession>A0A9P4NTN1</accession>
<dbReference type="GO" id="GO:0005886">
    <property type="term" value="C:plasma membrane"/>
    <property type="evidence" value="ECO:0007669"/>
    <property type="project" value="UniProtKB-SubCell"/>
</dbReference>
<feature type="compositionally biased region" description="Polar residues" evidence="8">
    <location>
        <begin position="14"/>
        <end position="30"/>
    </location>
</feature>
<dbReference type="InterPro" id="IPR044669">
    <property type="entry name" value="YneE/VCCN1/2-like"/>
</dbReference>
<comment type="subcellular location">
    <subcellularLocation>
        <location evidence="1">Cell membrane</location>
        <topology evidence="1">Multi-pass membrane protein</topology>
    </subcellularLocation>
</comment>
<name>A0A9P4NTN1_9PEZI</name>
<keyword evidence="7 9" id="KW-0472">Membrane</keyword>
<evidence type="ECO:0000256" key="7">
    <source>
        <dbReference type="ARBA" id="ARBA00023136"/>
    </source>
</evidence>
<evidence type="ECO:0000256" key="9">
    <source>
        <dbReference type="SAM" id="Phobius"/>
    </source>
</evidence>
<dbReference type="GO" id="GO:0005254">
    <property type="term" value="F:chloride channel activity"/>
    <property type="evidence" value="ECO:0007669"/>
    <property type="project" value="InterPro"/>
</dbReference>
<feature type="transmembrane region" description="Helical" evidence="9">
    <location>
        <begin position="112"/>
        <end position="130"/>
    </location>
</feature>
<feature type="transmembrane region" description="Helical" evidence="9">
    <location>
        <begin position="74"/>
        <end position="91"/>
    </location>
</feature>
<keyword evidence="3" id="KW-1003">Cell membrane</keyword>
<feature type="region of interest" description="Disordered" evidence="8">
    <location>
        <begin position="14"/>
        <end position="37"/>
    </location>
</feature>
<dbReference type="AlphaFoldDB" id="A0A9P4NTN1"/>
<sequence length="466" mass="52442">MSTMKSGHELAVLSTNKSGRSVSPNGSTAALNGGNAKKKETKSWKEYYYGPRDMNHHSKWPFVFRLHGSVTPELIMPLLLVAAWTTAIWAIDHYSGENSTSTQRRKPRALHFDSILLTVLGFVVGLSLSLRSSTAYERWTEGRKYWAQLQLTSQNFARLIWVHCVEREGDDAKDDLLTKITCLNLIVAYSLAMKHRLRFEPYVNYPDMEPYVEYLDTFAKEANKGVDLTQPKDSVWMKVGDFLGMPWAEKNPRRQIKLAQKPLGNLPLEILNHISGYIDGAIINGQLKTPIFQVQALTSITTMNDILTGCDRVLNTPLPVAYSIAISQITWVYILALPFQLIQKLQWKVIPATLVAAYIMLSLITIGREIENPFGDDVNDLPLEAYCDQIATDIDIISSSPAPKASEFAKRAQNLPLYPLSGNGYQAWAASDESEIRDALRAKVGMRHYNQKHDQAYSSGRDMNEV</sequence>
<dbReference type="PANTHER" id="PTHR33281:SF19">
    <property type="entry name" value="VOLTAGE-DEPENDENT ANION CHANNEL-FORMING PROTEIN YNEE"/>
    <property type="match status" value="1"/>
</dbReference>
<evidence type="ECO:0000256" key="5">
    <source>
        <dbReference type="ARBA" id="ARBA00022989"/>
    </source>
</evidence>
<evidence type="ECO:0000313" key="10">
    <source>
        <dbReference type="EMBL" id="KAF2431487.1"/>
    </source>
</evidence>
<feature type="transmembrane region" description="Helical" evidence="9">
    <location>
        <begin position="320"/>
        <end position="342"/>
    </location>
</feature>
<keyword evidence="2" id="KW-0813">Transport</keyword>
<evidence type="ECO:0000313" key="11">
    <source>
        <dbReference type="Proteomes" id="UP000800235"/>
    </source>
</evidence>
<gene>
    <name evidence="10" type="ORF">EJ08DRAFT_659804</name>
</gene>
<dbReference type="Pfam" id="PF25539">
    <property type="entry name" value="Bestrophin_2"/>
    <property type="match status" value="1"/>
</dbReference>
<keyword evidence="6" id="KW-0406">Ion transport</keyword>
<evidence type="ECO:0000256" key="4">
    <source>
        <dbReference type="ARBA" id="ARBA00022692"/>
    </source>
</evidence>
<reference evidence="10" key="1">
    <citation type="journal article" date="2020" name="Stud. Mycol.">
        <title>101 Dothideomycetes genomes: a test case for predicting lifestyles and emergence of pathogens.</title>
        <authorList>
            <person name="Haridas S."/>
            <person name="Albert R."/>
            <person name="Binder M."/>
            <person name="Bloem J."/>
            <person name="Labutti K."/>
            <person name="Salamov A."/>
            <person name="Andreopoulos B."/>
            <person name="Baker S."/>
            <person name="Barry K."/>
            <person name="Bills G."/>
            <person name="Bluhm B."/>
            <person name="Cannon C."/>
            <person name="Castanera R."/>
            <person name="Culley D."/>
            <person name="Daum C."/>
            <person name="Ezra D."/>
            <person name="Gonzalez J."/>
            <person name="Henrissat B."/>
            <person name="Kuo A."/>
            <person name="Liang C."/>
            <person name="Lipzen A."/>
            <person name="Lutzoni F."/>
            <person name="Magnuson J."/>
            <person name="Mondo S."/>
            <person name="Nolan M."/>
            <person name="Ohm R."/>
            <person name="Pangilinan J."/>
            <person name="Park H.-J."/>
            <person name="Ramirez L."/>
            <person name="Alfaro M."/>
            <person name="Sun H."/>
            <person name="Tritt A."/>
            <person name="Yoshinaga Y."/>
            <person name="Zwiers L.-H."/>
            <person name="Turgeon B."/>
            <person name="Goodwin S."/>
            <person name="Spatafora J."/>
            <person name="Crous P."/>
            <person name="Grigoriev I."/>
        </authorList>
    </citation>
    <scope>NUCLEOTIDE SEQUENCE</scope>
    <source>
        <strain evidence="10">CBS 130266</strain>
    </source>
</reference>
<evidence type="ECO:0000256" key="6">
    <source>
        <dbReference type="ARBA" id="ARBA00023065"/>
    </source>
</evidence>
<dbReference type="EMBL" id="MU007031">
    <property type="protein sequence ID" value="KAF2431487.1"/>
    <property type="molecule type" value="Genomic_DNA"/>
</dbReference>
<evidence type="ECO:0000256" key="2">
    <source>
        <dbReference type="ARBA" id="ARBA00022448"/>
    </source>
</evidence>
<evidence type="ECO:0000256" key="1">
    <source>
        <dbReference type="ARBA" id="ARBA00004651"/>
    </source>
</evidence>
<protein>
    <submittedName>
        <fullName evidence="10">UPF0187-domain-containing protein</fullName>
    </submittedName>
</protein>
<comment type="caution">
    <text evidence="10">The sequence shown here is derived from an EMBL/GenBank/DDBJ whole genome shotgun (WGS) entry which is preliminary data.</text>
</comment>
<keyword evidence="4 9" id="KW-0812">Transmembrane</keyword>
<dbReference type="PANTHER" id="PTHR33281">
    <property type="entry name" value="UPF0187 PROTEIN YNEE"/>
    <property type="match status" value="1"/>
</dbReference>
<evidence type="ECO:0000256" key="8">
    <source>
        <dbReference type="SAM" id="MobiDB-lite"/>
    </source>
</evidence>
<keyword evidence="11" id="KW-1185">Reference proteome</keyword>
<organism evidence="10 11">
    <name type="scientific">Tothia fuscella</name>
    <dbReference type="NCBI Taxonomy" id="1048955"/>
    <lineage>
        <taxon>Eukaryota</taxon>
        <taxon>Fungi</taxon>
        <taxon>Dikarya</taxon>
        <taxon>Ascomycota</taxon>
        <taxon>Pezizomycotina</taxon>
        <taxon>Dothideomycetes</taxon>
        <taxon>Pleosporomycetidae</taxon>
        <taxon>Venturiales</taxon>
        <taxon>Cylindrosympodiaceae</taxon>
        <taxon>Tothia</taxon>
    </lineage>
</organism>
<evidence type="ECO:0000256" key="3">
    <source>
        <dbReference type="ARBA" id="ARBA00022475"/>
    </source>
</evidence>
<feature type="transmembrane region" description="Helical" evidence="9">
    <location>
        <begin position="349"/>
        <end position="367"/>
    </location>
</feature>